<dbReference type="OrthoDB" id="4941332at2759"/>
<feature type="transmembrane region" description="Helical" evidence="1">
    <location>
        <begin position="21"/>
        <end position="41"/>
    </location>
</feature>
<reference evidence="2" key="1">
    <citation type="journal article" date="2021" name="Nat. Commun.">
        <title>Genetic determinants of endophytism in the Arabidopsis root mycobiome.</title>
        <authorList>
            <person name="Mesny F."/>
            <person name="Miyauchi S."/>
            <person name="Thiergart T."/>
            <person name="Pickel B."/>
            <person name="Atanasova L."/>
            <person name="Karlsson M."/>
            <person name="Huettel B."/>
            <person name="Barry K.W."/>
            <person name="Haridas S."/>
            <person name="Chen C."/>
            <person name="Bauer D."/>
            <person name="Andreopoulos W."/>
            <person name="Pangilinan J."/>
            <person name="LaButti K."/>
            <person name="Riley R."/>
            <person name="Lipzen A."/>
            <person name="Clum A."/>
            <person name="Drula E."/>
            <person name="Henrissat B."/>
            <person name="Kohler A."/>
            <person name="Grigoriev I.V."/>
            <person name="Martin F.M."/>
            <person name="Hacquard S."/>
        </authorList>
    </citation>
    <scope>NUCLEOTIDE SEQUENCE</scope>
    <source>
        <strain evidence="2">MPI-CAGE-AT-0023</strain>
    </source>
</reference>
<organism evidence="2 3">
    <name type="scientific">Fusarium redolens</name>
    <dbReference type="NCBI Taxonomy" id="48865"/>
    <lineage>
        <taxon>Eukaryota</taxon>
        <taxon>Fungi</taxon>
        <taxon>Dikarya</taxon>
        <taxon>Ascomycota</taxon>
        <taxon>Pezizomycotina</taxon>
        <taxon>Sordariomycetes</taxon>
        <taxon>Hypocreomycetidae</taxon>
        <taxon>Hypocreales</taxon>
        <taxon>Nectriaceae</taxon>
        <taxon>Fusarium</taxon>
        <taxon>Fusarium redolens species complex</taxon>
    </lineage>
</organism>
<evidence type="ECO:0000256" key="1">
    <source>
        <dbReference type="SAM" id="Phobius"/>
    </source>
</evidence>
<feature type="transmembrane region" description="Helical" evidence="1">
    <location>
        <begin position="53"/>
        <end position="76"/>
    </location>
</feature>
<accession>A0A9P9FVX9</accession>
<keyword evidence="1" id="KW-0812">Transmembrane</keyword>
<protein>
    <submittedName>
        <fullName evidence="2">Uncharacterized protein</fullName>
    </submittedName>
</protein>
<comment type="caution">
    <text evidence="2">The sequence shown here is derived from an EMBL/GenBank/DDBJ whole genome shotgun (WGS) entry which is preliminary data.</text>
</comment>
<dbReference type="GeneID" id="70224624"/>
<gene>
    <name evidence="2" type="ORF">BKA55DRAFT_587528</name>
</gene>
<evidence type="ECO:0000313" key="2">
    <source>
        <dbReference type="EMBL" id="KAH7203078.1"/>
    </source>
</evidence>
<feature type="transmembrane region" description="Helical" evidence="1">
    <location>
        <begin position="171"/>
        <end position="189"/>
    </location>
</feature>
<dbReference type="RefSeq" id="XP_046040732.1">
    <property type="nucleotide sequence ID" value="XM_046194670.1"/>
</dbReference>
<dbReference type="Proteomes" id="UP000720189">
    <property type="component" value="Unassembled WGS sequence"/>
</dbReference>
<proteinExistence type="predicted"/>
<sequence length="232" mass="25661">MTHRLVKCPKPDLFKVFRESEIAACNAAAVAGTLIATIAITSMSLPSVGQVHWIVRGLWLLSLATGLISALCACNLQATISRNLSWDQLLGWLNDEREKTGWKDVRGPTGKDSKRGGVFYVPVSSAVLLISAPRALIHYALTAYLIGLGIYLGIIWRDQLNTEVVMGENRNVFICFLISALVFYPLYWLSGLSNKCKNRAYKAEWENLTRAAKVGKLVETRLDRQSCSEGEA</sequence>
<keyword evidence="1" id="KW-0472">Membrane</keyword>
<keyword evidence="3" id="KW-1185">Reference proteome</keyword>
<feature type="transmembrane region" description="Helical" evidence="1">
    <location>
        <begin position="136"/>
        <end position="156"/>
    </location>
</feature>
<keyword evidence="1" id="KW-1133">Transmembrane helix</keyword>
<dbReference type="AlphaFoldDB" id="A0A9P9FVX9"/>
<evidence type="ECO:0000313" key="3">
    <source>
        <dbReference type="Proteomes" id="UP000720189"/>
    </source>
</evidence>
<name>A0A9P9FVX9_FUSRE</name>
<dbReference type="EMBL" id="JAGMUX010000045">
    <property type="protein sequence ID" value="KAH7203078.1"/>
    <property type="molecule type" value="Genomic_DNA"/>
</dbReference>